<organism evidence="1 2">
    <name type="scientific">Culex pipiens pipiens</name>
    <name type="common">Northern house mosquito</name>
    <dbReference type="NCBI Taxonomy" id="38569"/>
    <lineage>
        <taxon>Eukaryota</taxon>
        <taxon>Metazoa</taxon>
        <taxon>Ecdysozoa</taxon>
        <taxon>Arthropoda</taxon>
        <taxon>Hexapoda</taxon>
        <taxon>Insecta</taxon>
        <taxon>Pterygota</taxon>
        <taxon>Neoptera</taxon>
        <taxon>Endopterygota</taxon>
        <taxon>Diptera</taxon>
        <taxon>Nematocera</taxon>
        <taxon>Culicoidea</taxon>
        <taxon>Culicidae</taxon>
        <taxon>Culicinae</taxon>
        <taxon>Culicini</taxon>
        <taxon>Culex</taxon>
        <taxon>Culex</taxon>
    </lineage>
</organism>
<name>A0ABD1CCC8_CULPP</name>
<reference evidence="1 2" key="1">
    <citation type="submission" date="2024-05" db="EMBL/GenBank/DDBJ databases">
        <title>Culex pipiens pipiens assembly and annotation.</title>
        <authorList>
            <person name="Alout H."/>
            <person name="Durand T."/>
        </authorList>
    </citation>
    <scope>NUCLEOTIDE SEQUENCE [LARGE SCALE GENOMIC DNA]</scope>
    <source>
        <strain evidence="1">HA-2024</strain>
        <tissue evidence="1">Whole body</tissue>
    </source>
</reference>
<dbReference type="EMBL" id="JBEHCU010013751">
    <property type="protein sequence ID" value="KAL1374013.1"/>
    <property type="molecule type" value="Genomic_DNA"/>
</dbReference>
<comment type="caution">
    <text evidence="1">The sequence shown here is derived from an EMBL/GenBank/DDBJ whole genome shotgun (WGS) entry which is preliminary data.</text>
</comment>
<keyword evidence="2" id="KW-1185">Reference proteome</keyword>
<sequence length="184" mass="20171">MAGASLFDTSQKSSLWIEVAIKCFRQVVLGDGRKAASKPPSTLARLRFRLPVCPCCICSSSYFEHGGGVHVDVDGLCDGCKVRTSPGSSSHHRVCCRHELDRKWRQHVGSNRSGRPSSRSRQDHANLRRGRYQTGGATAGPQCFQQAASFIKFPMQYSQFGTPSPAQIANLMEQHDVSDKGSES</sequence>
<proteinExistence type="predicted"/>
<accession>A0ABD1CCC8</accession>
<protein>
    <submittedName>
        <fullName evidence="1">Uncharacterized protein</fullName>
    </submittedName>
</protein>
<dbReference type="Proteomes" id="UP001562425">
    <property type="component" value="Unassembled WGS sequence"/>
</dbReference>
<evidence type="ECO:0000313" key="2">
    <source>
        <dbReference type="Proteomes" id="UP001562425"/>
    </source>
</evidence>
<evidence type="ECO:0000313" key="1">
    <source>
        <dbReference type="EMBL" id="KAL1374013.1"/>
    </source>
</evidence>
<gene>
    <name evidence="1" type="ORF">pipiens_018321</name>
</gene>
<dbReference type="AlphaFoldDB" id="A0ABD1CCC8"/>